<protein>
    <submittedName>
        <fullName evidence="3">Uncharacterized protein</fullName>
    </submittedName>
</protein>
<feature type="compositionally biased region" description="Pro residues" evidence="1">
    <location>
        <begin position="1"/>
        <end position="12"/>
    </location>
</feature>
<sequence>MFRYPPRTPVPPAGGGYSQQPLVQPYNSELVQGTRIRELQPEFSYQQGPTQWTTVSPIREGPYPISPGPGIASGYHMSSV</sequence>
<feature type="region of interest" description="Disordered" evidence="1">
    <location>
        <begin position="54"/>
        <end position="80"/>
    </location>
</feature>
<name>A0A914DPL0_9BILA</name>
<evidence type="ECO:0000256" key="1">
    <source>
        <dbReference type="SAM" id="MobiDB-lite"/>
    </source>
</evidence>
<dbReference type="WBParaSite" id="ACRNAN_scaffold3386.g27670.t1">
    <property type="protein sequence ID" value="ACRNAN_scaffold3386.g27670.t1"/>
    <property type="gene ID" value="ACRNAN_scaffold3386.g27670"/>
</dbReference>
<keyword evidence="2" id="KW-1185">Reference proteome</keyword>
<dbReference type="AlphaFoldDB" id="A0A914DPL0"/>
<feature type="region of interest" description="Disordered" evidence="1">
    <location>
        <begin position="1"/>
        <end position="22"/>
    </location>
</feature>
<dbReference type="Proteomes" id="UP000887540">
    <property type="component" value="Unplaced"/>
</dbReference>
<proteinExistence type="predicted"/>
<organism evidence="2 3">
    <name type="scientific">Acrobeloides nanus</name>
    <dbReference type="NCBI Taxonomy" id="290746"/>
    <lineage>
        <taxon>Eukaryota</taxon>
        <taxon>Metazoa</taxon>
        <taxon>Ecdysozoa</taxon>
        <taxon>Nematoda</taxon>
        <taxon>Chromadorea</taxon>
        <taxon>Rhabditida</taxon>
        <taxon>Tylenchina</taxon>
        <taxon>Cephalobomorpha</taxon>
        <taxon>Cephaloboidea</taxon>
        <taxon>Cephalobidae</taxon>
        <taxon>Acrobeloides</taxon>
    </lineage>
</organism>
<accession>A0A914DPL0</accession>
<reference evidence="3" key="1">
    <citation type="submission" date="2022-11" db="UniProtKB">
        <authorList>
            <consortium name="WormBaseParasite"/>
        </authorList>
    </citation>
    <scope>IDENTIFICATION</scope>
</reference>
<evidence type="ECO:0000313" key="2">
    <source>
        <dbReference type="Proteomes" id="UP000887540"/>
    </source>
</evidence>
<evidence type="ECO:0000313" key="3">
    <source>
        <dbReference type="WBParaSite" id="ACRNAN_scaffold3386.g27670.t1"/>
    </source>
</evidence>